<name>A0A7R8H2I4_LEPSM</name>
<proteinExistence type="predicted"/>
<protein>
    <submittedName>
        <fullName evidence="1">(salmon louse) hypothetical protein</fullName>
    </submittedName>
</protein>
<reference evidence="1" key="1">
    <citation type="submission" date="2021-02" db="EMBL/GenBank/DDBJ databases">
        <authorList>
            <person name="Bekaert M."/>
        </authorList>
    </citation>
    <scope>NUCLEOTIDE SEQUENCE</scope>
    <source>
        <strain evidence="1">IoA-00</strain>
    </source>
</reference>
<evidence type="ECO:0000313" key="2">
    <source>
        <dbReference type="Proteomes" id="UP000675881"/>
    </source>
</evidence>
<dbReference type="EMBL" id="HG994592">
    <property type="protein sequence ID" value="CAF2828979.1"/>
    <property type="molecule type" value="Genomic_DNA"/>
</dbReference>
<sequence length="184" mass="21220">MSELVRETAWDYLMHLSQSVRIDADFEQSCRQDDPLAQCLFIISLDQLMVFLQRIKDISMENLSHKIEVYADYMTTLYSSSASEIQSSVDETINIIEASQLHWAAEPSMDGRFEIVPSMDGHYKSITADVFRVKKRLHDHHDMTTKPNRDRAKKLDSNEVKEVFQANPNTPMSYFAKDHLSASL</sequence>
<keyword evidence="2" id="KW-1185">Reference proteome</keyword>
<gene>
    <name evidence="1" type="ORF">LSAA_3840</name>
</gene>
<dbReference type="AlphaFoldDB" id="A0A7R8H2I4"/>
<accession>A0A7R8H2I4</accession>
<dbReference type="Proteomes" id="UP000675881">
    <property type="component" value="Chromosome 13"/>
</dbReference>
<organism evidence="1 2">
    <name type="scientific">Lepeophtheirus salmonis</name>
    <name type="common">Salmon louse</name>
    <name type="synonym">Caligus salmonis</name>
    <dbReference type="NCBI Taxonomy" id="72036"/>
    <lineage>
        <taxon>Eukaryota</taxon>
        <taxon>Metazoa</taxon>
        <taxon>Ecdysozoa</taxon>
        <taxon>Arthropoda</taxon>
        <taxon>Crustacea</taxon>
        <taxon>Multicrustacea</taxon>
        <taxon>Hexanauplia</taxon>
        <taxon>Copepoda</taxon>
        <taxon>Siphonostomatoida</taxon>
        <taxon>Caligidae</taxon>
        <taxon>Lepeophtheirus</taxon>
    </lineage>
</organism>
<evidence type="ECO:0000313" key="1">
    <source>
        <dbReference type="EMBL" id="CAF2828979.1"/>
    </source>
</evidence>